<accession>A0A5B9QNA6</accession>
<dbReference type="Pfam" id="PF08281">
    <property type="entry name" value="Sigma70_r4_2"/>
    <property type="match status" value="1"/>
</dbReference>
<dbReference type="InterPro" id="IPR013249">
    <property type="entry name" value="RNA_pol_sigma70_r4_t2"/>
</dbReference>
<reference evidence="8 9" key="1">
    <citation type="submission" date="2019-08" db="EMBL/GenBank/DDBJ databases">
        <title>Deep-cultivation of Planctomycetes and their phenomic and genomic characterization uncovers novel biology.</title>
        <authorList>
            <person name="Wiegand S."/>
            <person name="Jogler M."/>
            <person name="Boedeker C."/>
            <person name="Pinto D."/>
            <person name="Vollmers J."/>
            <person name="Rivas-Marin E."/>
            <person name="Kohn T."/>
            <person name="Peeters S.H."/>
            <person name="Heuer A."/>
            <person name="Rast P."/>
            <person name="Oberbeckmann S."/>
            <person name="Bunk B."/>
            <person name="Jeske O."/>
            <person name="Meyerdierks A."/>
            <person name="Storesund J.E."/>
            <person name="Kallscheuer N."/>
            <person name="Luecker S."/>
            <person name="Lage O.M."/>
            <person name="Pohl T."/>
            <person name="Merkel B.J."/>
            <person name="Hornburger P."/>
            <person name="Mueller R.-W."/>
            <person name="Bruemmer F."/>
            <person name="Labrenz M."/>
            <person name="Spormann A.M."/>
            <person name="Op den Camp H."/>
            <person name="Overmann J."/>
            <person name="Amann R."/>
            <person name="Jetten M.S.M."/>
            <person name="Mascher T."/>
            <person name="Medema M.H."/>
            <person name="Devos D.P."/>
            <person name="Kaster A.-K."/>
            <person name="Ovreas L."/>
            <person name="Rohde M."/>
            <person name="Galperin M.Y."/>
            <person name="Jogler C."/>
        </authorList>
    </citation>
    <scope>NUCLEOTIDE SEQUENCE [LARGE SCALE GENOMIC DNA]</scope>
    <source>
        <strain evidence="8 9">UC8</strain>
    </source>
</reference>
<evidence type="ECO:0000256" key="4">
    <source>
        <dbReference type="ARBA" id="ARBA00023125"/>
    </source>
</evidence>
<name>A0A5B9QNA6_9BACT</name>
<dbReference type="SUPFAM" id="SSF88946">
    <property type="entry name" value="Sigma2 domain of RNA polymerase sigma factors"/>
    <property type="match status" value="1"/>
</dbReference>
<evidence type="ECO:0000256" key="5">
    <source>
        <dbReference type="ARBA" id="ARBA00023163"/>
    </source>
</evidence>
<dbReference type="EMBL" id="CP042914">
    <property type="protein sequence ID" value="QEG40587.1"/>
    <property type="molecule type" value="Genomic_DNA"/>
</dbReference>
<dbReference type="PANTHER" id="PTHR43133">
    <property type="entry name" value="RNA POLYMERASE ECF-TYPE SIGMA FACTO"/>
    <property type="match status" value="1"/>
</dbReference>
<dbReference type="AlphaFoldDB" id="A0A5B9QNA6"/>
<dbReference type="KEGG" id="rul:UC8_26020"/>
<protein>
    <submittedName>
        <fullName evidence="8">RNA polymerase sigma factor YlaC</fullName>
    </submittedName>
</protein>
<dbReference type="OrthoDB" id="9782703at2"/>
<dbReference type="GO" id="GO:0006352">
    <property type="term" value="P:DNA-templated transcription initiation"/>
    <property type="evidence" value="ECO:0007669"/>
    <property type="project" value="InterPro"/>
</dbReference>
<dbReference type="SUPFAM" id="SSF88659">
    <property type="entry name" value="Sigma3 and sigma4 domains of RNA polymerase sigma factors"/>
    <property type="match status" value="1"/>
</dbReference>
<dbReference type="GO" id="GO:0003677">
    <property type="term" value="F:DNA binding"/>
    <property type="evidence" value="ECO:0007669"/>
    <property type="project" value="UniProtKB-KW"/>
</dbReference>
<dbReference type="GO" id="GO:0016987">
    <property type="term" value="F:sigma factor activity"/>
    <property type="evidence" value="ECO:0007669"/>
    <property type="project" value="UniProtKB-KW"/>
</dbReference>
<dbReference type="PANTHER" id="PTHR43133:SF8">
    <property type="entry name" value="RNA POLYMERASE SIGMA FACTOR HI_1459-RELATED"/>
    <property type="match status" value="1"/>
</dbReference>
<dbReference type="InterPro" id="IPR013325">
    <property type="entry name" value="RNA_pol_sigma_r2"/>
</dbReference>
<dbReference type="InterPro" id="IPR007627">
    <property type="entry name" value="RNA_pol_sigma70_r2"/>
</dbReference>
<keyword evidence="9" id="KW-1185">Reference proteome</keyword>
<dbReference type="CDD" id="cd06171">
    <property type="entry name" value="Sigma70_r4"/>
    <property type="match status" value="1"/>
</dbReference>
<dbReference type="InterPro" id="IPR014284">
    <property type="entry name" value="RNA_pol_sigma-70_dom"/>
</dbReference>
<dbReference type="Pfam" id="PF04542">
    <property type="entry name" value="Sigma70_r2"/>
    <property type="match status" value="1"/>
</dbReference>
<keyword evidence="5" id="KW-0804">Transcription</keyword>
<keyword evidence="3" id="KW-0731">Sigma factor</keyword>
<proteinExistence type="inferred from homology"/>
<organism evidence="8 9">
    <name type="scientific">Roseimaritima ulvae</name>
    <dbReference type="NCBI Taxonomy" id="980254"/>
    <lineage>
        <taxon>Bacteria</taxon>
        <taxon>Pseudomonadati</taxon>
        <taxon>Planctomycetota</taxon>
        <taxon>Planctomycetia</taxon>
        <taxon>Pirellulales</taxon>
        <taxon>Pirellulaceae</taxon>
        <taxon>Roseimaritima</taxon>
    </lineage>
</organism>
<dbReference type="Gene3D" id="1.10.10.10">
    <property type="entry name" value="Winged helix-like DNA-binding domain superfamily/Winged helix DNA-binding domain"/>
    <property type="match status" value="1"/>
</dbReference>
<feature type="domain" description="RNA polymerase sigma-70 region 2" evidence="6">
    <location>
        <begin position="22"/>
        <end position="88"/>
    </location>
</feature>
<keyword evidence="4" id="KW-0238">DNA-binding</keyword>
<dbReference type="InterPro" id="IPR036388">
    <property type="entry name" value="WH-like_DNA-bd_sf"/>
</dbReference>
<dbReference type="RefSeq" id="WP_068139883.1">
    <property type="nucleotide sequence ID" value="NZ_CP042914.1"/>
</dbReference>
<evidence type="ECO:0000256" key="3">
    <source>
        <dbReference type="ARBA" id="ARBA00023082"/>
    </source>
</evidence>
<evidence type="ECO:0000313" key="9">
    <source>
        <dbReference type="Proteomes" id="UP000325286"/>
    </source>
</evidence>
<keyword evidence="2" id="KW-0805">Transcription regulation</keyword>
<evidence type="ECO:0000256" key="1">
    <source>
        <dbReference type="ARBA" id="ARBA00010641"/>
    </source>
</evidence>
<comment type="similarity">
    <text evidence="1">Belongs to the sigma-70 factor family. ECF subfamily.</text>
</comment>
<dbReference type="Proteomes" id="UP000325286">
    <property type="component" value="Chromosome"/>
</dbReference>
<gene>
    <name evidence="8" type="primary">ylaC</name>
    <name evidence="8" type="ORF">UC8_26020</name>
</gene>
<feature type="domain" description="RNA polymerase sigma factor 70 region 4 type 2" evidence="7">
    <location>
        <begin position="132"/>
        <end position="179"/>
    </location>
</feature>
<evidence type="ECO:0000259" key="6">
    <source>
        <dbReference type="Pfam" id="PF04542"/>
    </source>
</evidence>
<evidence type="ECO:0000259" key="7">
    <source>
        <dbReference type="Pfam" id="PF08281"/>
    </source>
</evidence>
<dbReference type="NCBIfam" id="TIGR02937">
    <property type="entry name" value="sigma70-ECF"/>
    <property type="match status" value="1"/>
</dbReference>
<evidence type="ECO:0000313" key="8">
    <source>
        <dbReference type="EMBL" id="QEG40587.1"/>
    </source>
</evidence>
<dbReference type="InterPro" id="IPR039425">
    <property type="entry name" value="RNA_pol_sigma-70-like"/>
</dbReference>
<dbReference type="InterPro" id="IPR013324">
    <property type="entry name" value="RNA_pol_sigma_r3/r4-like"/>
</dbReference>
<sequence>MNDPPPADAACDSAPAERLESLFRDVHGELLGTLFYLVGNLEDARDALQETFLKCWRHQQQVPDVENLKAWVFRIALNTGRDVRKTAWNRRRKPLVSDPSQAPDDVVSVNHRLRTSDPPDAELIRNEELCRLRDAVLHLREEEQEVFLLRQNGGLSYPQIAAATSLPLGTVKTRMRAAIGQLRMAVGETS</sequence>
<dbReference type="Gene3D" id="1.10.1740.10">
    <property type="match status" value="1"/>
</dbReference>
<evidence type="ECO:0000256" key="2">
    <source>
        <dbReference type="ARBA" id="ARBA00023015"/>
    </source>
</evidence>